<feature type="region of interest" description="Disordered" evidence="1">
    <location>
        <begin position="1"/>
        <end position="120"/>
    </location>
</feature>
<dbReference type="Pfam" id="PF13391">
    <property type="entry name" value="HNH_2"/>
    <property type="match status" value="1"/>
</dbReference>
<dbReference type="AlphaFoldDB" id="A0A439DAY7"/>
<feature type="domain" description="HNH nuclease" evidence="2">
    <location>
        <begin position="266"/>
        <end position="332"/>
    </location>
</feature>
<evidence type="ECO:0000313" key="3">
    <source>
        <dbReference type="EMBL" id="RWA11574.1"/>
    </source>
</evidence>
<reference evidence="3 4" key="1">
    <citation type="submission" date="2018-12" db="EMBL/GenBank/DDBJ databases">
        <title>Draft genome sequence of Xylaria grammica IHI A82.</title>
        <authorList>
            <person name="Buettner E."/>
            <person name="Kellner H."/>
        </authorList>
    </citation>
    <scope>NUCLEOTIDE SEQUENCE [LARGE SCALE GENOMIC DNA]</scope>
    <source>
        <strain evidence="3 4">IHI A82</strain>
    </source>
</reference>
<evidence type="ECO:0000313" key="4">
    <source>
        <dbReference type="Proteomes" id="UP000286045"/>
    </source>
</evidence>
<keyword evidence="4" id="KW-1185">Reference proteome</keyword>
<feature type="region of interest" description="Disordered" evidence="1">
    <location>
        <begin position="457"/>
        <end position="477"/>
    </location>
</feature>
<comment type="caution">
    <text evidence="3">The sequence shown here is derived from an EMBL/GenBank/DDBJ whole genome shotgun (WGS) entry which is preliminary data.</text>
</comment>
<protein>
    <recommendedName>
        <fullName evidence="2">HNH nuclease domain-containing protein</fullName>
    </recommendedName>
</protein>
<sequence length="510" mass="57858">MASKKNKKNSRRGAEESPRTSEAPRGITTPSPIADPRPPTLRTPRPNRPVLIPSVSPISPPDALRPNVRKALARSSVGRLQPAYEASRREKRNFSQLSSTSVESREHKPTNSGQDIDIDDETSMKYQLQAHDQKIKAADSACEAAQAMIQELRTCWQDGSLEMTRGQFQDEMKRQDRELGALFLERAHMRTSRFELAAREVDAEMWDKRAHAEDWAYIDQLVSRIQEPSGATVTMKNPRDPGKQECWRKDVVKAYGAKNDKEKIWCPISRQHLSSWMTTAAHIVRYSVGEPAAAHLFGPSDNSDGHIWSVRNGIPLCKEYEQMLDDARIAIVPTTDGSGLMVVILDEAEREEEWDPTDHFPTGKALHGRTLEFLTDHRPSMRYLYFTFVINILRRQRFEVDGWWKDRLEYADIPFFPTPGKWIRETTLRKLAVRIGHLPIDDAGKFATTTCRGSQLEHPSLVGASEGKGKGKETDIATDEVKDDAFSDLLAHSLNMDRMKAPEPDDEYQQ</sequence>
<accession>A0A439DAY7</accession>
<dbReference type="STRING" id="363999.A0A439DAY7"/>
<name>A0A439DAY7_9PEZI</name>
<feature type="compositionally biased region" description="Basic residues" evidence="1">
    <location>
        <begin position="1"/>
        <end position="11"/>
    </location>
</feature>
<dbReference type="EMBL" id="RYZI01000076">
    <property type="protein sequence ID" value="RWA11574.1"/>
    <property type="molecule type" value="Genomic_DNA"/>
</dbReference>
<feature type="compositionally biased region" description="Basic and acidic residues" evidence="1">
    <location>
        <begin position="467"/>
        <end position="477"/>
    </location>
</feature>
<gene>
    <name evidence="3" type="ORF">EKO27_g3552</name>
</gene>
<feature type="compositionally biased region" description="Low complexity" evidence="1">
    <location>
        <begin position="42"/>
        <end position="57"/>
    </location>
</feature>
<dbReference type="Proteomes" id="UP000286045">
    <property type="component" value="Unassembled WGS sequence"/>
</dbReference>
<dbReference type="InterPro" id="IPR003615">
    <property type="entry name" value="HNH_nuc"/>
</dbReference>
<proteinExistence type="predicted"/>
<evidence type="ECO:0000256" key="1">
    <source>
        <dbReference type="SAM" id="MobiDB-lite"/>
    </source>
</evidence>
<evidence type="ECO:0000259" key="2">
    <source>
        <dbReference type="Pfam" id="PF13391"/>
    </source>
</evidence>
<organism evidence="3 4">
    <name type="scientific">Xylaria grammica</name>
    <dbReference type="NCBI Taxonomy" id="363999"/>
    <lineage>
        <taxon>Eukaryota</taxon>
        <taxon>Fungi</taxon>
        <taxon>Dikarya</taxon>
        <taxon>Ascomycota</taxon>
        <taxon>Pezizomycotina</taxon>
        <taxon>Sordariomycetes</taxon>
        <taxon>Xylariomycetidae</taxon>
        <taxon>Xylariales</taxon>
        <taxon>Xylariaceae</taxon>
        <taxon>Xylaria</taxon>
    </lineage>
</organism>